<reference evidence="1" key="1">
    <citation type="submission" date="2022-02" db="EMBL/GenBank/DDBJ databases">
        <title>Plant Genome Project.</title>
        <authorList>
            <person name="Zhang R.-G."/>
        </authorList>
    </citation>
    <scope>NUCLEOTIDE SEQUENCE</scope>
    <source>
        <strain evidence="1">AT1</strain>
    </source>
</reference>
<evidence type="ECO:0000313" key="1">
    <source>
        <dbReference type="EMBL" id="KAI8569342.1"/>
    </source>
</evidence>
<proteinExistence type="predicted"/>
<sequence length="100" mass="11139">MQQSLAATGVSGKDKKNRTVSFSSRENFEVVRIPLIRLKPKDARIRRAASKNMQKATVIGMGTIETEANPNLVGVNVAPNEVSVIFYSFLFLYEDIYSTL</sequence>
<keyword evidence="2" id="KW-1185">Reference proteome</keyword>
<comment type="caution">
    <text evidence="1">The sequence shown here is derived from an EMBL/GenBank/DDBJ whole genome shotgun (WGS) entry which is preliminary data.</text>
</comment>
<dbReference type="EMBL" id="CM046389">
    <property type="protein sequence ID" value="KAI8569342.1"/>
    <property type="molecule type" value="Genomic_DNA"/>
</dbReference>
<name>A0ACC0PWF0_RHOML</name>
<gene>
    <name evidence="1" type="ORF">RHMOL_Rhmol02G0271700</name>
</gene>
<organism evidence="1 2">
    <name type="scientific">Rhododendron molle</name>
    <name type="common">Chinese azalea</name>
    <name type="synonym">Azalea mollis</name>
    <dbReference type="NCBI Taxonomy" id="49168"/>
    <lineage>
        <taxon>Eukaryota</taxon>
        <taxon>Viridiplantae</taxon>
        <taxon>Streptophyta</taxon>
        <taxon>Embryophyta</taxon>
        <taxon>Tracheophyta</taxon>
        <taxon>Spermatophyta</taxon>
        <taxon>Magnoliopsida</taxon>
        <taxon>eudicotyledons</taxon>
        <taxon>Gunneridae</taxon>
        <taxon>Pentapetalae</taxon>
        <taxon>asterids</taxon>
        <taxon>Ericales</taxon>
        <taxon>Ericaceae</taxon>
        <taxon>Ericoideae</taxon>
        <taxon>Rhodoreae</taxon>
        <taxon>Rhododendron</taxon>
    </lineage>
</organism>
<protein>
    <submittedName>
        <fullName evidence="1">Uncharacterized protein</fullName>
    </submittedName>
</protein>
<accession>A0ACC0PWF0</accession>
<dbReference type="Proteomes" id="UP001062846">
    <property type="component" value="Chromosome 2"/>
</dbReference>
<evidence type="ECO:0000313" key="2">
    <source>
        <dbReference type="Proteomes" id="UP001062846"/>
    </source>
</evidence>